<reference evidence="2 3" key="1">
    <citation type="journal article" date="2015" name="Plant Cell">
        <title>Oil accumulation by the oleaginous diatom Fistulifera solaris as revealed by the genome and transcriptome.</title>
        <authorList>
            <person name="Tanaka T."/>
            <person name="Maeda Y."/>
            <person name="Veluchamy A."/>
            <person name="Tanaka M."/>
            <person name="Abida H."/>
            <person name="Marechal E."/>
            <person name="Bowler C."/>
            <person name="Muto M."/>
            <person name="Sunaga Y."/>
            <person name="Tanaka M."/>
            <person name="Yoshino T."/>
            <person name="Taniguchi T."/>
            <person name="Fukuda Y."/>
            <person name="Nemoto M."/>
            <person name="Matsumoto M."/>
            <person name="Wong P.S."/>
            <person name="Aburatani S."/>
            <person name="Fujibuchi W."/>
        </authorList>
    </citation>
    <scope>NUCLEOTIDE SEQUENCE [LARGE SCALE GENOMIC DNA]</scope>
    <source>
        <strain evidence="2 3">JPCC DA0580</strain>
    </source>
</reference>
<accession>A0A1Z5JLL6</accession>
<feature type="chain" id="PRO_5011989479" description="Glycosyl transferase 64 domain-containing protein" evidence="1">
    <location>
        <begin position="22"/>
        <end position="383"/>
    </location>
</feature>
<dbReference type="InParanoid" id="A0A1Z5JLL6"/>
<keyword evidence="3" id="KW-1185">Reference proteome</keyword>
<comment type="caution">
    <text evidence="2">The sequence shown here is derived from an EMBL/GenBank/DDBJ whole genome shotgun (WGS) entry which is preliminary data.</text>
</comment>
<organism evidence="2 3">
    <name type="scientific">Fistulifera solaris</name>
    <name type="common">Oleaginous diatom</name>
    <dbReference type="NCBI Taxonomy" id="1519565"/>
    <lineage>
        <taxon>Eukaryota</taxon>
        <taxon>Sar</taxon>
        <taxon>Stramenopiles</taxon>
        <taxon>Ochrophyta</taxon>
        <taxon>Bacillariophyta</taxon>
        <taxon>Bacillariophyceae</taxon>
        <taxon>Bacillariophycidae</taxon>
        <taxon>Naviculales</taxon>
        <taxon>Naviculaceae</taxon>
        <taxon>Fistulifera</taxon>
    </lineage>
</organism>
<protein>
    <recommendedName>
        <fullName evidence="4">Glycosyl transferase 64 domain-containing protein</fullName>
    </recommendedName>
</protein>
<dbReference type="AlphaFoldDB" id="A0A1Z5JLL6"/>
<dbReference type="EMBL" id="BDSP01000082">
    <property type="protein sequence ID" value="GAX14671.1"/>
    <property type="molecule type" value="Genomic_DNA"/>
</dbReference>
<gene>
    <name evidence="2" type="ORF">FisN_11Hh210</name>
</gene>
<feature type="signal peptide" evidence="1">
    <location>
        <begin position="1"/>
        <end position="21"/>
    </location>
</feature>
<evidence type="ECO:0008006" key="4">
    <source>
        <dbReference type="Google" id="ProtNLM"/>
    </source>
</evidence>
<name>A0A1Z5JLL6_FISSO</name>
<dbReference type="Proteomes" id="UP000198406">
    <property type="component" value="Unassembled WGS sequence"/>
</dbReference>
<evidence type="ECO:0000313" key="2">
    <source>
        <dbReference type="EMBL" id="GAX14671.1"/>
    </source>
</evidence>
<evidence type="ECO:0000313" key="3">
    <source>
        <dbReference type="Proteomes" id="UP000198406"/>
    </source>
</evidence>
<dbReference type="OrthoDB" id="39955at2759"/>
<evidence type="ECO:0000256" key="1">
    <source>
        <dbReference type="SAM" id="SignalP"/>
    </source>
</evidence>
<keyword evidence="1" id="KW-0732">Signal</keyword>
<sequence length="383" mass="43804">MAFLLGCFLTASILLNNNIQARSAGHSVKEFHTTTSCPETTTIEKKDFSIHSILQNQRLLIAIAAYDFSQIPHLEEVLDAYHDVCIAGAAQVDVVIHATVPYPVTLLDLWNARFPCPHFSLQIVLKPASLRLHLVDCHRQLFYDNLQQYDLFIYSEDDIRVTPTTIATYWYETKRLEQYLTTSKYQPSDFNIGIVRYEYNYPANVIIDDKTRHATQNVTRVYWEHSGFQRPVVPNAVKDVDLDVQQHYFTMSNHHQGMFLATRELLAAWKTRCNFHIASNRPGKGAQPTEGTQRVWMSSQMLYGCRHGCCVQQLLPKERSFGALTVLHLPNKNYRRVGKYRQREFADGTEVFQQPSSTLLTDMELHLTTGPECIVGASDEGIS</sequence>
<proteinExistence type="predicted"/>